<feature type="transmembrane region" description="Helical" evidence="7">
    <location>
        <begin position="611"/>
        <end position="635"/>
    </location>
</feature>
<evidence type="ECO:0000256" key="6">
    <source>
        <dbReference type="SAM" id="MobiDB-lite"/>
    </source>
</evidence>
<evidence type="ECO:0000313" key="9">
    <source>
        <dbReference type="Proteomes" id="UP000620104"/>
    </source>
</evidence>
<evidence type="ECO:0000256" key="3">
    <source>
        <dbReference type="ARBA" id="ARBA00022692"/>
    </source>
</evidence>
<feature type="transmembrane region" description="Helical" evidence="7">
    <location>
        <begin position="516"/>
        <end position="539"/>
    </location>
</feature>
<evidence type="ECO:0000256" key="5">
    <source>
        <dbReference type="ARBA" id="ARBA00023136"/>
    </source>
</evidence>
<dbReference type="PANTHER" id="PTHR11206">
    <property type="entry name" value="MULTIDRUG RESISTANCE PROTEIN"/>
    <property type="match status" value="1"/>
</dbReference>
<dbReference type="Pfam" id="PF01554">
    <property type="entry name" value="MatE"/>
    <property type="match status" value="2"/>
</dbReference>
<feature type="transmembrane region" description="Helical" evidence="7">
    <location>
        <begin position="349"/>
        <end position="367"/>
    </location>
</feature>
<feature type="transmembrane region" description="Helical" evidence="7">
    <location>
        <begin position="489"/>
        <end position="510"/>
    </location>
</feature>
<evidence type="ECO:0008006" key="10">
    <source>
        <dbReference type="Google" id="ProtNLM"/>
    </source>
</evidence>
<dbReference type="AlphaFoldDB" id="A0A8H3YDZ0"/>
<keyword evidence="3 7" id="KW-0812">Transmembrane</keyword>
<sequence>MSATYPHITALSSSYQTSSYATQSHLETLIAKHIVHDEDGTPSNEGRRRRSSAASHLRETRPAMPRGYPSAVNEELVFDEDEDEHRAEETSSLLSRSYRQHDRKSSVVSEVASRIGGAEGRRLSHSSNFTSRDRNRLAKLTSLVGGGDVQDNEERPLHVRHTSSGTNGSGAMPLIHETERRASHAASVSRSRLAAGASPGFTSTDVEAAAETFFGARAPGLTPKSQQHMLLDPAEELDPVEDLDLPADDKGEVIESWRPAVQAELKVLAKTAGPVFFVQVAEYSLVLASVISIGHLGTVDLAASSLASMTASVSAFSILQGMTSALDTLLPAAWTSSDPTRVGLWTQRMFIVAAVALIPMYLIWFQAESLLLFLRQDPLVAARAGLYLRYLSIGLPGYAGNLIMRKYFQSQNLMNAPTIVIAIVAPINAVLNYMLVWGPKWIRLGFIGAPLATACSFNAAALVSIGYATFFAPKTAWGGFDRKEAFRKLGTITSLGLAGTIMVSSEWWAWEGVSLSVSVLGPVALAVNSILLSFSSILFQIPQSMGIATAVRVGNLLGAGRPYEARLAAVLALILSVITSGFNSALLVIFRNKIAYIFNTDPEVVLEVGKVTIYVAAFQIADGLVGASGGVLRAVGKQSAGALINLTAYYVLGLPFGIYLCFKKDMGLIGLWLGLTLALFYAGLSSVAIILRVNWPHAVDKARERLGLPPLEEGKTDEVPSYGTMMGGH</sequence>
<keyword evidence="4 7" id="KW-1133">Transmembrane helix</keyword>
<comment type="similarity">
    <text evidence="2">Belongs to the multi antimicrobial extrusion (MATE) (TC 2.A.66.1) family.</text>
</comment>
<evidence type="ECO:0000256" key="1">
    <source>
        <dbReference type="ARBA" id="ARBA00004141"/>
    </source>
</evidence>
<feature type="transmembrane region" description="Helical" evidence="7">
    <location>
        <begin position="416"/>
        <end position="435"/>
    </location>
</feature>
<evidence type="ECO:0000256" key="7">
    <source>
        <dbReference type="SAM" id="Phobius"/>
    </source>
</evidence>
<dbReference type="GO" id="GO:0016020">
    <property type="term" value="C:membrane"/>
    <property type="evidence" value="ECO:0007669"/>
    <property type="project" value="UniProtKB-SubCell"/>
</dbReference>
<gene>
    <name evidence="8" type="ORF">NliqN6_2377</name>
</gene>
<feature type="region of interest" description="Disordered" evidence="6">
    <location>
        <begin position="34"/>
        <end position="71"/>
    </location>
</feature>
<dbReference type="GO" id="GO:1990961">
    <property type="term" value="P:xenobiotic detoxification by transmembrane export across the plasma membrane"/>
    <property type="evidence" value="ECO:0007669"/>
    <property type="project" value="InterPro"/>
</dbReference>
<feature type="region of interest" description="Disordered" evidence="6">
    <location>
        <begin position="710"/>
        <end position="729"/>
    </location>
</feature>
<protein>
    <recommendedName>
        <fullName evidence="10">MATE family efflux transporter</fullName>
    </recommendedName>
</protein>
<feature type="transmembrane region" description="Helical" evidence="7">
    <location>
        <begin position="441"/>
        <end position="468"/>
    </location>
</feature>
<comment type="caution">
    <text evidence="8">The sequence shown here is derived from an EMBL/GenBank/DDBJ whole genome shotgun (WGS) entry which is preliminary data.</text>
</comment>
<dbReference type="GO" id="GO:0015297">
    <property type="term" value="F:antiporter activity"/>
    <property type="evidence" value="ECO:0007669"/>
    <property type="project" value="InterPro"/>
</dbReference>
<dbReference type="EMBL" id="BLZA01000017">
    <property type="protein sequence ID" value="GHJ85975.1"/>
    <property type="molecule type" value="Genomic_DNA"/>
</dbReference>
<dbReference type="InterPro" id="IPR002528">
    <property type="entry name" value="MATE_fam"/>
</dbReference>
<reference evidence="8" key="1">
    <citation type="submission" date="2020-07" db="EMBL/GenBank/DDBJ databases">
        <title>Draft Genome Sequence of a Deep-Sea Yeast, Naganishia (Cryptococcus) liquefaciens strain N6.</title>
        <authorList>
            <person name="Han Y.W."/>
            <person name="Kajitani R."/>
            <person name="Morimoto H."/>
            <person name="Parhat M."/>
            <person name="Tsubouchi H."/>
            <person name="Bakenova O."/>
            <person name="Ogata M."/>
            <person name="Argunhan B."/>
            <person name="Aoki R."/>
            <person name="Kajiwara S."/>
            <person name="Itoh T."/>
            <person name="Iwasaki H."/>
        </authorList>
    </citation>
    <scope>NUCLEOTIDE SEQUENCE</scope>
    <source>
        <strain evidence="8">N6</strain>
    </source>
</reference>
<dbReference type="CDD" id="cd13132">
    <property type="entry name" value="MATE_eukaryotic"/>
    <property type="match status" value="1"/>
</dbReference>
<feature type="region of interest" description="Disordered" evidence="6">
    <location>
        <begin position="79"/>
        <end position="98"/>
    </location>
</feature>
<feature type="transmembrane region" description="Helical" evidence="7">
    <location>
        <begin position="567"/>
        <end position="591"/>
    </location>
</feature>
<keyword evidence="5 7" id="KW-0472">Membrane</keyword>
<dbReference type="Proteomes" id="UP000620104">
    <property type="component" value="Unassembled WGS sequence"/>
</dbReference>
<evidence type="ECO:0000256" key="2">
    <source>
        <dbReference type="ARBA" id="ARBA00010199"/>
    </source>
</evidence>
<keyword evidence="9" id="KW-1185">Reference proteome</keyword>
<evidence type="ECO:0000256" key="4">
    <source>
        <dbReference type="ARBA" id="ARBA00022989"/>
    </source>
</evidence>
<dbReference type="NCBIfam" id="TIGR00797">
    <property type="entry name" value="matE"/>
    <property type="match status" value="1"/>
</dbReference>
<dbReference type="InterPro" id="IPR045069">
    <property type="entry name" value="MATE_euk"/>
</dbReference>
<dbReference type="GO" id="GO:0042910">
    <property type="term" value="F:xenobiotic transmembrane transporter activity"/>
    <property type="evidence" value="ECO:0007669"/>
    <property type="project" value="InterPro"/>
</dbReference>
<evidence type="ECO:0000313" key="8">
    <source>
        <dbReference type="EMBL" id="GHJ85975.1"/>
    </source>
</evidence>
<comment type="subcellular location">
    <subcellularLocation>
        <location evidence="1">Membrane</location>
        <topology evidence="1">Multi-pass membrane protein</topology>
    </subcellularLocation>
</comment>
<feature type="transmembrane region" description="Helical" evidence="7">
    <location>
        <begin position="642"/>
        <end position="662"/>
    </location>
</feature>
<accession>A0A8H3YDZ0</accession>
<feature type="transmembrane region" description="Helical" evidence="7">
    <location>
        <begin position="387"/>
        <end position="404"/>
    </location>
</feature>
<proteinExistence type="inferred from homology"/>
<dbReference type="OrthoDB" id="2126698at2759"/>
<organism evidence="8 9">
    <name type="scientific">Naganishia liquefaciens</name>
    <dbReference type="NCBI Taxonomy" id="104408"/>
    <lineage>
        <taxon>Eukaryota</taxon>
        <taxon>Fungi</taxon>
        <taxon>Dikarya</taxon>
        <taxon>Basidiomycota</taxon>
        <taxon>Agaricomycotina</taxon>
        <taxon>Tremellomycetes</taxon>
        <taxon>Filobasidiales</taxon>
        <taxon>Filobasidiaceae</taxon>
        <taxon>Naganishia</taxon>
    </lineage>
</organism>
<feature type="transmembrane region" description="Helical" evidence="7">
    <location>
        <begin position="668"/>
        <end position="691"/>
    </location>
</feature>
<name>A0A8H3YDZ0_9TREE</name>